<protein>
    <submittedName>
        <fullName evidence="6">Fumarylacetoacetate hydrolase family protein</fullName>
    </submittedName>
</protein>
<feature type="domain" description="Fumarylacetoacetase-like C-terminal" evidence="5">
    <location>
        <begin position="132"/>
        <end position="343"/>
    </location>
</feature>
<evidence type="ECO:0000256" key="3">
    <source>
        <dbReference type="SAM" id="MobiDB-lite"/>
    </source>
</evidence>
<keyword evidence="6" id="KW-0378">Hydrolase</keyword>
<evidence type="ECO:0000313" key="6">
    <source>
        <dbReference type="EMBL" id="QGY01182.1"/>
    </source>
</evidence>
<dbReference type="SUPFAM" id="SSF56529">
    <property type="entry name" value="FAH"/>
    <property type="match status" value="1"/>
</dbReference>
<gene>
    <name evidence="6" type="ORF">MMSR116_04145</name>
</gene>
<dbReference type="EMBL" id="CP043538">
    <property type="protein sequence ID" value="QGY01182.1"/>
    <property type="molecule type" value="Genomic_DNA"/>
</dbReference>
<dbReference type="InterPro" id="IPR036663">
    <property type="entry name" value="Fumarylacetoacetase_C_sf"/>
</dbReference>
<organism evidence="6 7">
    <name type="scientific">Methylobacterium mesophilicum SR1.6/6</name>
    <dbReference type="NCBI Taxonomy" id="908290"/>
    <lineage>
        <taxon>Bacteria</taxon>
        <taxon>Pseudomonadati</taxon>
        <taxon>Pseudomonadota</taxon>
        <taxon>Alphaproteobacteria</taxon>
        <taxon>Hyphomicrobiales</taxon>
        <taxon>Methylobacteriaceae</taxon>
        <taxon>Methylobacterium</taxon>
    </lineage>
</organism>
<dbReference type="OrthoDB" id="5197601at2"/>
<dbReference type="RefSeq" id="WP_010687156.1">
    <property type="nucleotide sequence ID" value="NZ_CP043538.1"/>
</dbReference>
<dbReference type="NCBIfam" id="TIGR01409">
    <property type="entry name" value="TAT_signal_seq"/>
    <property type="match status" value="1"/>
</dbReference>
<feature type="chain" id="PRO_5025355430" evidence="4">
    <location>
        <begin position="27"/>
        <end position="348"/>
    </location>
</feature>
<feature type="signal peptide" evidence="4">
    <location>
        <begin position="1"/>
        <end position="26"/>
    </location>
</feature>
<name>A0A6B9FG07_9HYPH</name>
<dbReference type="GO" id="GO:0019752">
    <property type="term" value="P:carboxylic acid metabolic process"/>
    <property type="evidence" value="ECO:0007669"/>
    <property type="project" value="UniProtKB-ARBA"/>
</dbReference>
<dbReference type="InterPro" id="IPR019546">
    <property type="entry name" value="TAT_signal_bac_arc"/>
</dbReference>
<comment type="similarity">
    <text evidence="1">Belongs to the FAH family.</text>
</comment>
<evidence type="ECO:0000256" key="4">
    <source>
        <dbReference type="SAM" id="SignalP"/>
    </source>
</evidence>
<evidence type="ECO:0000313" key="7">
    <source>
        <dbReference type="Proteomes" id="UP000012488"/>
    </source>
</evidence>
<reference evidence="6 7" key="2">
    <citation type="journal article" date="2013" name="Genome Announc.">
        <title>Draft Genome Sequence of Methylobacterium mesophilicum Strain SR1.6/6, Isolated from Citrus sinensis.</title>
        <authorList>
            <person name="Marinho Almeida D."/>
            <person name="Dini-Andreote F."/>
            <person name="Camargo Neves A.A."/>
            <person name="Juca Ramos R.T."/>
            <person name="Andreote F.D."/>
            <person name="Carneiro A.R."/>
            <person name="Oliveira de Souza Lima A."/>
            <person name="Caracciolo Gomes de Sa P.H."/>
            <person name="Ribeiro Barbosa M.S."/>
            <person name="Araujo W.L."/>
            <person name="Silva A."/>
        </authorList>
    </citation>
    <scope>NUCLEOTIDE SEQUENCE [LARGE SCALE GENOMIC DNA]</scope>
    <source>
        <strain evidence="6 7">SR1.6/6</strain>
    </source>
</reference>
<dbReference type="InterPro" id="IPR051121">
    <property type="entry name" value="FAH"/>
</dbReference>
<dbReference type="GO" id="GO:0046872">
    <property type="term" value="F:metal ion binding"/>
    <property type="evidence" value="ECO:0007669"/>
    <property type="project" value="UniProtKB-KW"/>
</dbReference>
<dbReference type="PROSITE" id="PS51318">
    <property type="entry name" value="TAT"/>
    <property type="match status" value="1"/>
</dbReference>
<dbReference type="FunFam" id="3.90.850.10:FF:000002">
    <property type="entry name" value="2-hydroxyhepta-2,4-diene-1,7-dioate isomerase"/>
    <property type="match status" value="1"/>
</dbReference>
<dbReference type="PANTHER" id="PTHR42796">
    <property type="entry name" value="FUMARYLACETOACETATE HYDROLASE DOMAIN-CONTAINING PROTEIN 2A-RELATED"/>
    <property type="match status" value="1"/>
</dbReference>
<dbReference type="AlphaFoldDB" id="A0A6B9FG07"/>
<dbReference type="GO" id="GO:0016787">
    <property type="term" value="F:hydrolase activity"/>
    <property type="evidence" value="ECO:0007669"/>
    <property type="project" value="UniProtKB-KW"/>
</dbReference>
<evidence type="ECO:0000259" key="5">
    <source>
        <dbReference type="Pfam" id="PF01557"/>
    </source>
</evidence>
<reference evidence="6 7" key="1">
    <citation type="journal article" date="2012" name="Genet. Mol. Biol.">
        <title>Analysis of 16S rRNA and mxaF genes revealing insights into Methylobacterium niche-specific plant association.</title>
        <authorList>
            <person name="Dourado M.N."/>
            <person name="Andreote F.D."/>
            <person name="Dini-Andreote F."/>
            <person name="Conti R."/>
            <person name="Araujo J.M."/>
            <person name="Araujo W.L."/>
        </authorList>
    </citation>
    <scope>NUCLEOTIDE SEQUENCE [LARGE SCALE GENOMIC DNA]</scope>
    <source>
        <strain evidence="6 7">SR1.6/6</strain>
    </source>
</reference>
<feature type="region of interest" description="Disordered" evidence="3">
    <location>
        <begin position="25"/>
        <end position="44"/>
    </location>
</feature>
<dbReference type="InterPro" id="IPR011234">
    <property type="entry name" value="Fumarylacetoacetase-like_C"/>
</dbReference>
<dbReference type="Gene3D" id="3.90.850.10">
    <property type="entry name" value="Fumarylacetoacetase-like, C-terminal domain"/>
    <property type="match status" value="1"/>
</dbReference>
<accession>A0A6B9FG07</accession>
<dbReference type="PANTHER" id="PTHR42796:SF4">
    <property type="entry name" value="FUMARYLACETOACETATE HYDROLASE DOMAIN-CONTAINING PROTEIN 2A"/>
    <property type="match status" value="1"/>
</dbReference>
<keyword evidence="4" id="KW-0732">Signal</keyword>
<dbReference type="Proteomes" id="UP000012488">
    <property type="component" value="Chromosome"/>
</dbReference>
<evidence type="ECO:0000256" key="1">
    <source>
        <dbReference type="ARBA" id="ARBA00010211"/>
    </source>
</evidence>
<dbReference type="KEGG" id="mmes:MMSR116_04145"/>
<proteinExistence type="inferred from homology"/>
<evidence type="ECO:0000256" key="2">
    <source>
        <dbReference type="ARBA" id="ARBA00022723"/>
    </source>
</evidence>
<keyword evidence="2" id="KW-0479">Metal-binding</keyword>
<dbReference type="Pfam" id="PF01557">
    <property type="entry name" value="FAA_hydrolase"/>
    <property type="match status" value="1"/>
</dbReference>
<dbReference type="GO" id="GO:0016853">
    <property type="term" value="F:isomerase activity"/>
    <property type="evidence" value="ECO:0007669"/>
    <property type="project" value="UniProtKB-ARBA"/>
</dbReference>
<dbReference type="InterPro" id="IPR006311">
    <property type="entry name" value="TAT_signal"/>
</dbReference>
<sequence>MSTRRDFLHLSAAVTAAGALATPAAALTPDAQTPSAGPGRPIPPAGGEALRLVTFLPDAGAAPRLGAVRADGRVVDLSRAALPGFDPARMVSLIEAGPAALDAVRRAAAAGDGPSVETVRLLAPIPTPTRNIYAVGWNYLEHFAEGQAARGTNAEYPAHPVFFTKGVNTVNGPYDPIPFDPEVSTAIDWEVELAVIIGTGGRNIPEADAMGHVFGYSVLNDTTARDMQIKLHGGQWFKGKSLDGHGPIGPWIVPASDLDPANLHLITRVNGVVKQDASTQQMYFKVARIIAELSHGLTLVPGDIIATGTPPGVGNARKPPEFLKPGDVMESEIVGLGTLRNVIQPVHA</sequence>